<evidence type="ECO:0000313" key="2">
    <source>
        <dbReference type="Proteomes" id="UP000288429"/>
    </source>
</evidence>
<sequence>MSGNDSTQGDPASRTSAHQQIWSCDVQLMRQRFDGDADRLFATDVDEVEVWTTRNPEQAQRMPSDNLTTCKTISVNVRDRLEELWKTVNAVRKLCNDLELLRDESLRRTLIEEVDDLRSETVHHRRTMQSLLQRSMGIGELVCQP</sequence>
<proteinExistence type="predicted"/>
<keyword evidence="2" id="KW-1185">Reference proteome</keyword>
<dbReference type="EMBL" id="NIZV01000037">
    <property type="protein sequence ID" value="RSM17150.1"/>
    <property type="molecule type" value="Genomic_DNA"/>
</dbReference>
<evidence type="ECO:0000313" key="1">
    <source>
        <dbReference type="EMBL" id="RSM17150.1"/>
    </source>
</evidence>
<comment type="caution">
    <text evidence="1">The sequence shown here is derived from an EMBL/GenBank/DDBJ whole genome shotgun (WGS) entry which is preliminary data.</text>
</comment>
<accession>A0A428USA6</accession>
<protein>
    <submittedName>
        <fullName evidence="1">Uncharacterized protein</fullName>
    </submittedName>
</protein>
<dbReference type="Proteomes" id="UP000288429">
    <property type="component" value="Unassembled WGS sequence"/>
</dbReference>
<gene>
    <name evidence="1" type="ORF">CDV31_004043</name>
</gene>
<organism evidence="1 2">
    <name type="scientific">Fusarium ambrosium</name>
    <dbReference type="NCBI Taxonomy" id="131363"/>
    <lineage>
        <taxon>Eukaryota</taxon>
        <taxon>Fungi</taxon>
        <taxon>Dikarya</taxon>
        <taxon>Ascomycota</taxon>
        <taxon>Pezizomycotina</taxon>
        <taxon>Sordariomycetes</taxon>
        <taxon>Hypocreomycetidae</taxon>
        <taxon>Hypocreales</taxon>
        <taxon>Nectriaceae</taxon>
        <taxon>Fusarium</taxon>
        <taxon>Fusarium solani species complex</taxon>
    </lineage>
</organism>
<name>A0A428USA6_9HYPO</name>
<reference evidence="1 2" key="1">
    <citation type="submission" date="2017-06" db="EMBL/GenBank/DDBJ databases">
        <title>Cmopartive genomic analysis of Ambrosia Fusariam Clade fungi.</title>
        <authorList>
            <person name="Stajich J.E."/>
            <person name="Carrillo J."/>
            <person name="Kijimoto T."/>
            <person name="Eskalen A."/>
            <person name="O'Donnell K."/>
            <person name="Kasson M."/>
        </authorList>
    </citation>
    <scope>NUCLEOTIDE SEQUENCE [LARGE SCALE GENOMIC DNA]</scope>
    <source>
        <strain evidence="1 2">NRRL 20438</strain>
    </source>
</reference>
<dbReference type="AlphaFoldDB" id="A0A428USA6"/>